<dbReference type="Pfam" id="PF13374">
    <property type="entry name" value="TPR_10"/>
    <property type="match status" value="1"/>
</dbReference>
<comment type="caution">
    <text evidence="7">The sequence shown here is derived from an EMBL/GenBank/DDBJ whole genome shotgun (WGS) entry which is preliminary data.</text>
</comment>
<dbReference type="Gene3D" id="1.10.10.60">
    <property type="entry name" value="Homeodomain-like"/>
    <property type="match status" value="2"/>
</dbReference>
<proteinExistence type="predicted"/>
<dbReference type="RefSeq" id="WP_379981516.1">
    <property type="nucleotide sequence ID" value="NZ_JBHSFV010000013.1"/>
</dbReference>
<evidence type="ECO:0000313" key="7">
    <source>
        <dbReference type="EMBL" id="MFC4635870.1"/>
    </source>
</evidence>
<dbReference type="Gene3D" id="1.25.40.10">
    <property type="entry name" value="Tetratricopeptide repeat domain"/>
    <property type="match status" value="1"/>
</dbReference>
<organism evidence="7 8">
    <name type="scientific">Dokdonia ponticola</name>
    <dbReference type="NCBI Taxonomy" id="2041041"/>
    <lineage>
        <taxon>Bacteria</taxon>
        <taxon>Pseudomonadati</taxon>
        <taxon>Bacteroidota</taxon>
        <taxon>Flavobacteriia</taxon>
        <taxon>Flavobacteriales</taxon>
        <taxon>Flavobacteriaceae</taxon>
        <taxon>Dokdonia</taxon>
    </lineage>
</organism>
<dbReference type="PANTHER" id="PTHR43280:SF34">
    <property type="entry name" value="ARAC-FAMILY TRANSCRIPTIONAL REGULATOR"/>
    <property type="match status" value="1"/>
</dbReference>
<keyword evidence="5" id="KW-0472">Membrane</keyword>
<evidence type="ECO:0000256" key="1">
    <source>
        <dbReference type="ARBA" id="ARBA00023015"/>
    </source>
</evidence>
<feature type="domain" description="HTH araC/xylS-type" evidence="6">
    <location>
        <begin position="459"/>
        <end position="567"/>
    </location>
</feature>
<keyword evidence="5" id="KW-0812">Transmembrane</keyword>
<keyword evidence="2" id="KW-0238">DNA-binding</keyword>
<protein>
    <submittedName>
        <fullName evidence="7">Helix-turn-helix domain-containing protein</fullName>
    </submittedName>
</protein>
<dbReference type="InterPro" id="IPR011990">
    <property type="entry name" value="TPR-like_helical_dom_sf"/>
</dbReference>
<dbReference type="PANTHER" id="PTHR43280">
    <property type="entry name" value="ARAC-FAMILY TRANSCRIPTIONAL REGULATOR"/>
    <property type="match status" value="1"/>
</dbReference>
<keyword evidence="5" id="KW-1133">Transmembrane helix</keyword>
<gene>
    <name evidence="7" type="ORF">ACFO3O_18310</name>
</gene>
<name>A0ABV9I3Q2_9FLAO</name>
<evidence type="ECO:0000256" key="4">
    <source>
        <dbReference type="PROSITE-ProRule" id="PRU00339"/>
    </source>
</evidence>
<keyword evidence="4" id="KW-0802">TPR repeat</keyword>
<evidence type="ECO:0000256" key="5">
    <source>
        <dbReference type="SAM" id="Phobius"/>
    </source>
</evidence>
<dbReference type="InterPro" id="IPR019734">
    <property type="entry name" value="TPR_rpt"/>
</dbReference>
<dbReference type="PROSITE" id="PS01124">
    <property type="entry name" value="HTH_ARAC_FAMILY_2"/>
    <property type="match status" value="1"/>
</dbReference>
<accession>A0ABV9I3Q2</accession>
<feature type="repeat" description="TPR" evidence="4">
    <location>
        <begin position="117"/>
        <end position="150"/>
    </location>
</feature>
<dbReference type="Pfam" id="PF12833">
    <property type="entry name" value="HTH_18"/>
    <property type="match status" value="1"/>
</dbReference>
<dbReference type="SMART" id="SM00028">
    <property type="entry name" value="TPR"/>
    <property type="match status" value="2"/>
</dbReference>
<evidence type="ECO:0000313" key="8">
    <source>
        <dbReference type="Proteomes" id="UP001596043"/>
    </source>
</evidence>
<dbReference type="InterPro" id="IPR018060">
    <property type="entry name" value="HTH_AraC"/>
</dbReference>
<evidence type="ECO:0000256" key="3">
    <source>
        <dbReference type="ARBA" id="ARBA00023163"/>
    </source>
</evidence>
<feature type="transmembrane region" description="Helical" evidence="5">
    <location>
        <begin position="394"/>
        <end position="412"/>
    </location>
</feature>
<dbReference type="EMBL" id="JBHSFV010000013">
    <property type="protein sequence ID" value="MFC4635870.1"/>
    <property type="molecule type" value="Genomic_DNA"/>
</dbReference>
<reference evidence="8" key="1">
    <citation type="journal article" date="2019" name="Int. J. Syst. Evol. Microbiol.">
        <title>The Global Catalogue of Microorganisms (GCM) 10K type strain sequencing project: providing services to taxonomists for standard genome sequencing and annotation.</title>
        <authorList>
            <consortium name="The Broad Institute Genomics Platform"/>
            <consortium name="The Broad Institute Genome Sequencing Center for Infectious Disease"/>
            <person name="Wu L."/>
            <person name="Ma J."/>
        </authorList>
    </citation>
    <scope>NUCLEOTIDE SEQUENCE [LARGE SCALE GENOMIC DNA]</scope>
    <source>
        <strain evidence="8">YJ-61-S</strain>
    </source>
</reference>
<keyword evidence="1" id="KW-0805">Transcription regulation</keyword>
<evidence type="ECO:0000256" key="2">
    <source>
        <dbReference type="ARBA" id="ARBA00023125"/>
    </source>
</evidence>
<keyword evidence="8" id="KW-1185">Reference proteome</keyword>
<dbReference type="PROSITE" id="PS50005">
    <property type="entry name" value="TPR"/>
    <property type="match status" value="1"/>
</dbReference>
<dbReference type="SMART" id="SM00342">
    <property type="entry name" value="HTH_ARAC"/>
    <property type="match status" value="1"/>
</dbReference>
<dbReference type="SUPFAM" id="SSF46689">
    <property type="entry name" value="Homeodomain-like"/>
    <property type="match status" value="1"/>
</dbReference>
<dbReference type="InterPro" id="IPR009057">
    <property type="entry name" value="Homeodomain-like_sf"/>
</dbReference>
<keyword evidence="3" id="KW-0804">Transcription</keyword>
<dbReference type="SUPFAM" id="SSF48452">
    <property type="entry name" value="TPR-like"/>
    <property type="match status" value="1"/>
</dbReference>
<dbReference type="Proteomes" id="UP001596043">
    <property type="component" value="Unassembled WGS sequence"/>
</dbReference>
<sequence length="574" mass="67084">MICAFRLRAHYIQLLFILFFIVSATSQEEKSHTLPDSLSYKTYDYLSLRIHENSADTIASIRYINSYLAKAIHEDNGYRRHRGYILLSRFTKDKDAKYTFIEKALLDIKSLDEPNLIYLYRHLGTVYYSYFEYEAALEYYLKALKIARHTNKEKAEYTLLYNIALIKERIGKHNEALSLYKKCLVYETHTKDTIGSIITTIAIAKSMHHNKKYDSASHYYKKISDKLHQLPPIYGSIAAVDEGINLYAKKKYKKAEQLLIKEYSQINFTLENQKHYILATLYLGKTQLALYSNEEKAKEYFTKVDSLVSQSKAIIPETIDAYEFLIKYNKKRKNLKEQLNAVTKLSQLIATISSRKINTIDIMHAEFDVPQLLKSKEILIEQLENKSTTNSVKIVYLIVFILLLITLFILQYKRHLKYKNRFNTIISELNKNEKKSTLNPNTSNAPKLLLEGIDKETVTSVLKKLDQFEEKRGFLQKDITLTILAKKCDTNTKYLPRIIHAHKDKSFVNYINNLRIDYIIKEMIENTILQKYTIKTISEEAGFNTAESFARAFKNKTGIRPSYYIRKLKKEETS</sequence>
<evidence type="ECO:0000259" key="6">
    <source>
        <dbReference type="PROSITE" id="PS01124"/>
    </source>
</evidence>